<organism evidence="1 2">
    <name type="scientific">Belliella filtrata</name>
    <dbReference type="NCBI Taxonomy" id="2923435"/>
    <lineage>
        <taxon>Bacteria</taxon>
        <taxon>Pseudomonadati</taxon>
        <taxon>Bacteroidota</taxon>
        <taxon>Cytophagia</taxon>
        <taxon>Cytophagales</taxon>
        <taxon>Cyclobacteriaceae</taxon>
        <taxon>Belliella</taxon>
    </lineage>
</organism>
<dbReference type="RefSeq" id="WP_241349935.1">
    <property type="nucleotide sequence ID" value="NZ_JAKZGP010000082.1"/>
</dbReference>
<evidence type="ECO:0000313" key="1">
    <source>
        <dbReference type="EMBL" id="MCH7411501.1"/>
    </source>
</evidence>
<proteinExistence type="predicted"/>
<accession>A0ABS9V510</accession>
<comment type="caution">
    <text evidence="1">The sequence shown here is derived from an EMBL/GenBank/DDBJ whole genome shotgun (WGS) entry which is preliminary data.</text>
</comment>
<dbReference type="Proteomes" id="UP001165489">
    <property type="component" value="Unassembled WGS sequence"/>
</dbReference>
<dbReference type="EMBL" id="JAKZGP010000082">
    <property type="protein sequence ID" value="MCH7411501.1"/>
    <property type="molecule type" value="Genomic_DNA"/>
</dbReference>
<protein>
    <submittedName>
        <fullName evidence="1">Uncharacterized protein</fullName>
    </submittedName>
</protein>
<name>A0ABS9V510_9BACT</name>
<reference evidence="1" key="1">
    <citation type="submission" date="2022-03" db="EMBL/GenBank/DDBJ databases">
        <title>De novo assembled genomes of Belliella spp. (Cyclobacteriaceae) strains.</title>
        <authorList>
            <person name="Szabo A."/>
            <person name="Korponai K."/>
            <person name="Felfoldi T."/>
        </authorList>
    </citation>
    <scope>NUCLEOTIDE SEQUENCE</scope>
    <source>
        <strain evidence="1">DSM 111904</strain>
    </source>
</reference>
<gene>
    <name evidence="1" type="ORF">MM239_19085</name>
</gene>
<keyword evidence="2" id="KW-1185">Reference proteome</keyword>
<sequence length="96" mass="11422">MKFYDEVRNFRNSAKAKLNFIDREIGRVEQLLTSQIEKDLNLKLELQRIKQHREELNSLYFLVNVHNPTFQESFEKSLEKSNLLLGEIFGLKPNEP</sequence>
<evidence type="ECO:0000313" key="2">
    <source>
        <dbReference type="Proteomes" id="UP001165489"/>
    </source>
</evidence>